<dbReference type="OrthoDB" id="542358at2"/>
<evidence type="ECO:0000313" key="3">
    <source>
        <dbReference type="Proteomes" id="UP000030598"/>
    </source>
</evidence>
<evidence type="ECO:0000313" key="2">
    <source>
        <dbReference type="EMBL" id="KGF87811.1"/>
    </source>
</evidence>
<name>A0A0A1ZGY4_PROMR</name>
<dbReference type="eggNOG" id="ENOG50321G1">
    <property type="taxonomic scope" value="Bacteria"/>
</dbReference>
<reference evidence="3" key="1">
    <citation type="journal article" date="2014" name="Sci. Data">
        <title>Genomes of diverse isolates of the marine cyanobacterium Prochlorococcus.</title>
        <authorList>
            <person name="Biller S."/>
            <person name="Berube P."/>
            <person name="Thompson J."/>
            <person name="Kelly L."/>
            <person name="Roggensack S."/>
            <person name="Awad L."/>
            <person name="Roache-Johnson K."/>
            <person name="Ding H."/>
            <person name="Giovannoni S.J."/>
            <person name="Moore L.R."/>
            <person name="Chisholm S.W."/>
        </authorList>
    </citation>
    <scope>NUCLEOTIDE SEQUENCE [LARGE SCALE GENOMIC DNA]</scope>
    <source>
        <strain evidence="3">GP2</strain>
    </source>
</reference>
<evidence type="ECO:0000256" key="1">
    <source>
        <dbReference type="SAM" id="SignalP"/>
    </source>
</evidence>
<dbReference type="EMBL" id="JNAH01000004">
    <property type="protein sequence ID" value="KGF87811.1"/>
    <property type="molecule type" value="Genomic_DNA"/>
</dbReference>
<dbReference type="Proteomes" id="UP000030598">
    <property type="component" value="Unassembled WGS sequence"/>
</dbReference>
<feature type="chain" id="PRO_5001997074" evidence="1">
    <location>
        <begin position="24"/>
        <end position="113"/>
    </location>
</feature>
<feature type="signal peptide" evidence="1">
    <location>
        <begin position="1"/>
        <end position="23"/>
    </location>
</feature>
<proteinExistence type="predicted"/>
<protein>
    <submittedName>
        <fullName evidence="2">Putative S1 RNA binding domain-containing protein</fullName>
    </submittedName>
</protein>
<accession>A0A0A1ZGY4</accession>
<dbReference type="AlphaFoldDB" id="A0A0A1ZGY4"/>
<sequence length="113" mass="13244">MIKRIFTIFTLTLHLLFSNPVYSLNTSFKNLEKYTNKISNKFTRTYCNTVKFGISHEGALQFAIGETNKEFRNNKLNKLIDYSLLKNSIVNDLENNCEVYDFDISNLENLKFN</sequence>
<organism evidence="2 3">
    <name type="scientific">Prochlorococcus marinus str. GP2</name>
    <dbReference type="NCBI Taxonomy" id="59925"/>
    <lineage>
        <taxon>Bacteria</taxon>
        <taxon>Bacillati</taxon>
        <taxon>Cyanobacteriota</taxon>
        <taxon>Cyanophyceae</taxon>
        <taxon>Synechococcales</taxon>
        <taxon>Prochlorococcaceae</taxon>
        <taxon>Prochlorococcus</taxon>
    </lineage>
</organism>
<comment type="caution">
    <text evidence="2">The sequence shown here is derived from an EMBL/GenBank/DDBJ whole genome shotgun (WGS) entry which is preliminary data.</text>
</comment>
<keyword evidence="1" id="KW-0732">Signal</keyword>
<gene>
    <name evidence="2" type="ORF">EU91_0844</name>
</gene>
<dbReference type="RefSeq" id="WP_032524350.1">
    <property type="nucleotide sequence ID" value="NZ_CP138934.1"/>
</dbReference>